<evidence type="ECO:0000313" key="2">
    <source>
        <dbReference type="EMBL" id="PKU67240.1"/>
    </source>
</evidence>
<sequence>MANKPYSFPPSSPMDHLLMQSLMNRLHLRSPSSDDSPNSLFRDLFPQLSDEHFPLSDDDSNDANDASDLSDDSRRRRNIAKEEAKLEREIIRIIRAGNAEEALKANSGQSVAVGEHNICVGAHEEADGNYKVWEWHGHIMMFDEEDGFNAEYVYGNHFERLPEKKGKTGKVEGDEKEEAEPRGGSSGLKDLIGDLKDSSGNRNGRVLHRNFFTSGSSSK</sequence>
<name>A0A2I0VV09_9ASPA</name>
<dbReference type="Proteomes" id="UP000233837">
    <property type="component" value="Unassembled WGS sequence"/>
</dbReference>
<feature type="compositionally biased region" description="Basic and acidic residues" evidence="1">
    <location>
        <begin position="164"/>
        <end position="173"/>
    </location>
</feature>
<dbReference type="PANTHER" id="PTHR35286:SF1">
    <property type="entry name" value="EXPRESSED PROTEIN"/>
    <property type="match status" value="1"/>
</dbReference>
<proteinExistence type="predicted"/>
<evidence type="ECO:0000313" key="3">
    <source>
        <dbReference type="Proteomes" id="UP000233837"/>
    </source>
</evidence>
<gene>
    <name evidence="2" type="ORF">MA16_Dca015969</name>
</gene>
<dbReference type="STRING" id="906689.A0A2I0VV09"/>
<evidence type="ECO:0000256" key="1">
    <source>
        <dbReference type="SAM" id="MobiDB-lite"/>
    </source>
</evidence>
<reference evidence="2 3" key="2">
    <citation type="journal article" date="2017" name="Nature">
        <title>The Apostasia genome and the evolution of orchids.</title>
        <authorList>
            <person name="Zhang G.Q."/>
            <person name="Liu K.W."/>
            <person name="Li Z."/>
            <person name="Lohaus R."/>
            <person name="Hsiao Y.Y."/>
            <person name="Niu S.C."/>
            <person name="Wang J.Y."/>
            <person name="Lin Y.C."/>
            <person name="Xu Q."/>
            <person name="Chen L.J."/>
            <person name="Yoshida K."/>
            <person name="Fujiwara S."/>
            <person name="Wang Z.W."/>
            <person name="Zhang Y.Q."/>
            <person name="Mitsuda N."/>
            <person name="Wang M."/>
            <person name="Liu G.H."/>
            <person name="Pecoraro L."/>
            <person name="Huang H.X."/>
            <person name="Xiao X.J."/>
            <person name="Lin M."/>
            <person name="Wu X.Y."/>
            <person name="Wu W.L."/>
            <person name="Chen Y.Y."/>
            <person name="Chang S.B."/>
            <person name="Sakamoto S."/>
            <person name="Ohme-Takagi M."/>
            <person name="Yagi M."/>
            <person name="Zeng S.J."/>
            <person name="Shen C.Y."/>
            <person name="Yeh C.M."/>
            <person name="Luo Y.B."/>
            <person name="Tsai W.C."/>
            <person name="Van de Peer Y."/>
            <person name="Liu Z.J."/>
        </authorList>
    </citation>
    <scope>NUCLEOTIDE SEQUENCE [LARGE SCALE GENOMIC DNA]</scope>
    <source>
        <tissue evidence="2">The whole plant</tissue>
    </source>
</reference>
<dbReference type="PANTHER" id="PTHR35286">
    <property type="entry name" value="EXPRESSED PROTEIN"/>
    <property type="match status" value="1"/>
</dbReference>
<feature type="region of interest" description="Disordered" evidence="1">
    <location>
        <begin position="51"/>
        <end position="74"/>
    </location>
</feature>
<accession>A0A2I0VV09</accession>
<keyword evidence="3" id="KW-1185">Reference proteome</keyword>
<dbReference type="AlphaFoldDB" id="A0A2I0VV09"/>
<organism evidence="2 3">
    <name type="scientific">Dendrobium catenatum</name>
    <dbReference type="NCBI Taxonomy" id="906689"/>
    <lineage>
        <taxon>Eukaryota</taxon>
        <taxon>Viridiplantae</taxon>
        <taxon>Streptophyta</taxon>
        <taxon>Embryophyta</taxon>
        <taxon>Tracheophyta</taxon>
        <taxon>Spermatophyta</taxon>
        <taxon>Magnoliopsida</taxon>
        <taxon>Liliopsida</taxon>
        <taxon>Asparagales</taxon>
        <taxon>Orchidaceae</taxon>
        <taxon>Epidendroideae</taxon>
        <taxon>Malaxideae</taxon>
        <taxon>Dendrobiinae</taxon>
        <taxon>Dendrobium</taxon>
    </lineage>
</organism>
<protein>
    <submittedName>
        <fullName evidence="2">Uncharacterized protein</fullName>
    </submittedName>
</protein>
<dbReference type="EMBL" id="KZ503212">
    <property type="protein sequence ID" value="PKU67240.1"/>
    <property type="molecule type" value="Genomic_DNA"/>
</dbReference>
<feature type="region of interest" description="Disordered" evidence="1">
    <location>
        <begin position="164"/>
        <end position="219"/>
    </location>
</feature>
<reference evidence="2 3" key="1">
    <citation type="journal article" date="2016" name="Sci. Rep.">
        <title>The Dendrobium catenatum Lindl. genome sequence provides insights into polysaccharide synthase, floral development and adaptive evolution.</title>
        <authorList>
            <person name="Zhang G.Q."/>
            <person name="Xu Q."/>
            <person name="Bian C."/>
            <person name="Tsai W.C."/>
            <person name="Yeh C.M."/>
            <person name="Liu K.W."/>
            <person name="Yoshida K."/>
            <person name="Zhang L.S."/>
            <person name="Chang S.B."/>
            <person name="Chen F."/>
            <person name="Shi Y."/>
            <person name="Su Y.Y."/>
            <person name="Zhang Y.Q."/>
            <person name="Chen L.J."/>
            <person name="Yin Y."/>
            <person name="Lin M."/>
            <person name="Huang H."/>
            <person name="Deng H."/>
            <person name="Wang Z.W."/>
            <person name="Zhu S.L."/>
            <person name="Zhao X."/>
            <person name="Deng C."/>
            <person name="Niu S.C."/>
            <person name="Huang J."/>
            <person name="Wang M."/>
            <person name="Liu G.H."/>
            <person name="Yang H.J."/>
            <person name="Xiao X.J."/>
            <person name="Hsiao Y.Y."/>
            <person name="Wu W.L."/>
            <person name="Chen Y.Y."/>
            <person name="Mitsuda N."/>
            <person name="Ohme-Takagi M."/>
            <person name="Luo Y.B."/>
            <person name="Van de Peer Y."/>
            <person name="Liu Z.J."/>
        </authorList>
    </citation>
    <scope>NUCLEOTIDE SEQUENCE [LARGE SCALE GENOMIC DNA]</scope>
    <source>
        <tissue evidence="2">The whole plant</tissue>
    </source>
</reference>
<dbReference type="OrthoDB" id="1904011at2759"/>